<dbReference type="InterPro" id="IPR041581">
    <property type="entry name" value="Glyoxalase_6"/>
</dbReference>
<name>A0ABY4YQ61_9MICO</name>
<keyword evidence="3" id="KW-1185">Reference proteome</keyword>
<dbReference type="RefSeq" id="WP_252591731.1">
    <property type="nucleotide sequence ID" value="NZ_CP099489.1"/>
</dbReference>
<dbReference type="Proteomes" id="UP001056455">
    <property type="component" value="Chromosome"/>
</dbReference>
<dbReference type="Gene3D" id="3.10.180.10">
    <property type="entry name" value="2,3-Dihydroxybiphenyl 1,2-Dioxygenase, domain 1"/>
    <property type="match status" value="1"/>
</dbReference>
<dbReference type="EMBL" id="CP099489">
    <property type="protein sequence ID" value="USQ78910.1"/>
    <property type="molecule type" value="Genomic_DNA"/>
</dbReference>
<feature type="domain" description="Glyoxalase-like" evidence="1">
    <location>
        <begin position="11"/>
        <end position="113"/>
    </location>
</feature>
<protein>
    <recommendedName>
        <fullName evidence="1">Glyoxalase-like domain-containing protein</fullName>
    </recommendedName>
</protein>
<accession>A0ABY4YQ61</accession>
<proteinExistence type="predicted"/>
<reference evidence="2" key="1">
    <citation type="submission" date="2022-06" db="EMBL/GenBank/DDBJ databases">
        <title>Ornithinimicrobium HY1793.</title>
        <authorList>
            <person name="Huang Y."/>
        </authorList>
    </citation>
    <scope>NUCLEOTIDE SEQUENCE</scope>
    <source>
        <strain evidence="2">HY1793</strain>
    </source>
</reference>
<dbReference type="Pfam" id="PF18029">
    <property type="entry name" value="Glyoxalase_6"/>
    <property type="match status" value="1"/>
</dbReference>
<evidence type="ECO:0000313" key="3">
    <source>
        <dbReference type="Proteomes" id="UP001056455"/>
    </source>
</evidence>
<sequence length="129" mass="13702">MHRSRIGVVLIDHPVESYDRSAAFWAGARGTERDGAGPPQDNPYESLTPLPGGLMLELQRTGTGTPASVHLDIETDDVASEVARVVALGATVTAHHESYAVLTDPGRLAFCVVPVQTGADFEAHATTWP</sequence>
<organism evidence="2 3">
    <name type="scientific">Ornithinimicrobium faecis</name>
    <dbReference type="NCBI Taxonomy" id="2934158"/>
    <lineage>
        <taxon>Bacteria</taxon>
        <taxon>Bacillati</taxon>
        <taxon>Actinomycetota</taxon>
        <taxon>Actinomycetes</taxon>
        <taxon>Micrococcales</taxon>
        <taxon>Ornithinimicrobiaceae</taxon>
        <taxon>Ornithinimicrobium</taxon>
    </lineage>
</organism>
<gene>
    <name evidence="2" type="ORF">NF556_14925</name>
</gene>
<evidence type="ECO:0000313" key="2">
    <source>
        <dbReference type="EMBL" id="USQ78910.1"/>
    </source>
</evidence>
<dbReference type="InterPro" id="IPR029068">
    <property type="entry name" value="Glyas_Bleomycin-R_OHBP_Dase"/>
</dbReference>
<evidence type="ECO:0000259" key="1">
    <source>
        <dbReference type="Pfam" id="PF18029"/>
    </source>
</evidence>
<dbReference type="SUPFAM" id="SSF54593">
    <property type="entry name" value="Glyoxalase/Bleomycin resistance protein/Dihydroxybiphenyl dioxygenase"/>
    <property type="match status" value="1"/>
</dbReference>